<protein>
    <submittedName>
        <fullName evidence="1">HDC17627</fullName>
    </submittedName>
</protein>
<dbReference type="EMBL" id="BK003044">
    <property type="protein sequence ID" value="DAA03244.1"/>
    <property type="molecule type" value="Genomic_DNA"/>
</dbReference>
<name>Q6IIM2_DROME</name>
<reference evidence="1" key="1">
    <citation type="journal article" date="2003" name="Genome Biol.">
        <title>An integrated gene annotation and transcriptional profiling approach towards the full gene content of the Drosophila genome.</title>
        <authorList>
            <person name="Hild M."/>
            <person name="Beckmann B."/>
            <person name="Haas S.A."/>
            <person name="Koch B."/>
            <person name="Solovyev V."/>
            <person name="Busold C."/>
            <person name="Fellenberg K."/>
            <person name="Boutros M."/>
            <person name="Vingron M."/>
            <person name="Sauer F."/>
            <person name="Hoheisel J.D."/>
            <person name="Paro R."/>
        </authorList>
    </citation>
    <scope>NUCLEOTIDE SEQUENCE</scope>
</reference>
<gene>
    <name evidence="1" type="ORF">HDC17627</name>
</gene>
<dbReference type="AlphaFoldDB" id="Q6IIM2"/>
<organism evidence="1">
    <name type="scientific">Drosophila melanogaster</name>
    <name type="common">Fruit fly</name>
    <dbReference type="NCBI Taxonomy" id="7227"/>
    <lineage>
        <taxon>Eukaryota</taxon>
        <taxon>Metazoa</taxon>
        <taxon>Ecdysozoa</taxon>
        <taxon>Arthropoda</taxon>
        <taxon>Hexapoda</taxon>
        <taxon>Insecta</taxon>
        <taxon>Pterygota</taxon>
        <taxon>Neoptera</taxon>
        <taxon>Endopterygota</taxon>
        <taxon>Diptera</taxon>
        <taxon>Brachycera</taxon>
        <taxon>Muscomorpha</taxon>
        <taxon>Ephydroidea</taxon>
        <taxon>Drosophilidae</taxon>
        <taxon>Drosophila</taxon>
        <taxon>Sophophora</taxon>
    </lineage>
</organism>
<accession>Q6IIM2</accession>
<sequence>MPVLVDSVDLVENPTSPRVAAKCPSFCLSAKSAWQKCHLRLTGRRGELVAQAVWCTENIWERFHNTRNVNWHFPFGNLHVQCNAGSKICTDPEIQRLQDPCQTVRVIKAPLTPHHHGNGWQMLMTMTMTMMTGIHDDAMMVAVMMAHWPGAHQVSARPRLECPNCWRGLHKRPSQDAMINQAAQSVSQSINHNEALSRWLIFKETAAA</sequence>
<proteinExistence type="predicted"/>
<evidence type="ECO:0000313" key="1">
    <source>
        <dbReference type="EMBL" id="DAA03244.1"/>
    </source>
</evidence>